<accession>A0A9Q2NX62</accession>
<dbReference type="SUPFAM" id="SSF51294">
    <property type="entry name" value="Hedgehog/intein (Hint) domain"/>
    <property type="match status" value="1"/>
</dbReference>
<sequence length="261" mass="28085">MAQTSTDRAATTDFNAYAVSTDKVATFDGQPRRDIPLTRTIEAAALLPDQSISESSFTVPASSTFEACASAFARGTLISTVMGPIAVEDLIPGDLVETHRGPQPVVWIGSTPYLHLPDFAAETTSLSYLLRMPGVGMDQSDLLLGPAARLVVRQDRFADLLNCDAVLAPASDYIDGDRVLRITPPGSVQLYHFALQSHGIIRANGHELESYHPGRVSAAEIGSSVRDMLQSMFPHLGSLEGFGDLAFPRTTRDVIETLRVA</sequence>
<evidence type="ECO:0000313" key="5">
    <source>
        <dbReference type="Proteomes" id="UP000809440"/>
    </source>
</evidence>
<evidence type="ECO:0000313" key="3">
    <source>
        <dbReference type="EMBL" id="MBM2417355.1"/>
    </source>
</evidence>
<comment type="caution">
    <text evidence="2">The sequence shown here is derived from an EMBL/GenBank/DDBJ whole genome shotgun (WGS) entry which is preliminary data.</text>
</comment>
<dbReference type="RefSeq" id="WP_138487762.1">
    <property type="nucleotide sequence ID" value="NZ_JAFBWU010000005.1"/>
</dbReference>
<dbReference type="Proteomes" id="UP000809440">
    <property type="component" value="Unassembled WGS sequence"/>
</dbReference>
<dbReference type="EMBL" id="JAFBXE010000005">
    <property type="protein sequence ID" value="MBM2412408.1"/>
    <property type="molecule type" value="Genomic_DNA"/>
</dbReference>
<dbReference type="InterPro" id="IPR028992">
    <property type="entry name" value="Hedgehog/Intein_dom"/>
</dbReference>
<evidence type="ECO:0000313" key="4">
    <source>
        <dbReference type="Proteomes" id="UP000755667"/>
    </source>
</evidence>
<name>A0A9Q2NX62_9RHOB</name>
<reference evidence="2 5" key="1">
    <citation type="submission" date="2021-01" db="EMBL/GenBank/DDBJ databases">
        <title>Diatom-associated Roseobacters Show Island Model of Population Structure.</title>
        <authorList>
            <person name="Qu L."/>
            <person name="Feng X."/>
            <person name="Chen Y."/>
            <person name="Li L."/>
            <person name="Wang X."/>
            <person name="Hu Z."/>
            <person name="Wang H."/>
            <person name="Luo H."/>
        </authorList>
    </citation>
    <scope>NUCLEOTIDE SEQUENCE</scope>
    <source>
        <strain evidence="3 5">CC28-63</strain>
        <strain evidence="2">CC28-69</strain>
    </source>
</reference>
<organism evidence="2 4">
    <name type="scientific">Marivita cryptomonadis</name>
    <dbReference type="NCBI Taxonomy" id="505252"/>
    <lineage>
        <taxon>Bacteria</taxon>
        <taxon>Pseudomonadati</taxon>
        <taxon>Pseudomonadota</taxon>
        <taxon>Alphaproteobacteria</taxon>
        <taxon>Rhodobacterales</taxon>
        <taxon>Roseobacteraceae</taxon>
        <taxon>Marivita</taxon>
    </lineage>
</organism>
<evidence type="ECO:0000313" key="2">
    <source>
        <dbReference type="EMBL" id="MBM2412408.1"/>
    </source>
</evidence>
<protein>
    <submittedName>
        <fullName evidence="2">Hint domain-containing protein</fullName>
    </submittedName>
</protein>
<feature type="domain" description="Hedgehog/Intein (Hint)" evidence="1">
    <location>
        <begin position="71"/>
        <end position="214"/>
    </location>
</feature>
<evidence type="ECO:0000259" key="1">
    <source>
        <dbReference type="Pfam" id="PF13403"/>
    </source>
</evidence>
<dbReference type="InterPro" id="IPR036844">
    <property type="entry name" value="Hint_dom_sf"/>
</dbReference>
<dbReference type="Pfam" id="PF13403">
    <property type="entry name" value="Hint_2"/>
    <property type="match status" value="1"/>
</dbReference>
<proteinExistence type="predicted"/>
<dbReference type="Proteomes" id="UP000755667">
    <property type="component" value="Unassembled WGS sequence"/>
</dbReference>
<dbReference type="EMBL" id="JAFBXF010000005">
    <property type="protein sequence ID" value="MBM2417355.1"/>
    <property type="molecule type" value="Genomic_DNA"/>
</dbReference>
<dbReference type="AlphaFoldDB" id="A0A9Q2NX62"/>
<gene>
    <name evidence="2" type="ORF">JQX41_08870</name>
    <name evidence="3" type="ORF">JQX48_10265</name>
</gene>
<keyword evidence="5" id="KW-1185">Reference proteome</keyword>